<dbReference type="PROSITE" id="PS00737">
    <property type="entry name" value="THIOLASE_2"/>
    <property type="match status" value="1"/>
</dbReference>
<evidence type="ECO:0000259" key="7">
    <source>
        <dbReference type="Pfam" id="PF02803"/>
    </source>
</evidence>
<comment type="similarity">
    <text evidence="1 4">Belongs to the thiolase-like superfamily. Thiolase family.</text>
</comment>
<dbReference type="EMBL" id="JAAKZX010000098">
    <property type="protein sequence ID" value="NGO45654.1"/>
    <property type="molecule type" value="Genomic_DNA"/>
</dbReference>
<accession>A0ABX0DYR0</accession>
<evidence type="ECO:0000256" key="1">
    <source>
        <dbReference type="ARBA" id="ARBA00010982"/>
    </source>
</evidence>
<evidence type="ECO:0000256" key="3">
    <source>
        <dbReference type="ARBA" id="ARBA00023315"/>
    </source>
</evidence>
<keyword evidence="9" id="KW-1185">Reference proteome</keyword>
<evidence type="ECO:0000256" key="4">
    <source>
        <dbReference type="RuleBase" id="RU003557"/>
    </source>
</evidence>
<evidence type="ECO:0000256" key="5">
    <source>
        <dbReference type="SAM" id="MobiDB-lite"/>
    </source>
</evidence>
<feature type="region of interest" description="Disordered" evidence="5">
    <location>
        <begin position="202"/>
        <end position="222"/>
    </location>
</feature>
<dbReference type="InterPro" id="IPR020613">
    <property type="entry name" value="Thiolase_CS"/>
</dbReference>
<comment type="caution">
    <text evidence="8">The sequence shown here is derived from an EMBL/GenBank/DDBJ whole genome shotgun (WGS) entry which is preliminary data.</text>
</comment>
<proteinExistence type="inferred from homology"/>
<dbReference type="InterPro" id="IPR016039">
    <property type="entry name" value="Thiolase-like"/>
</dbReference>
<evidence type="ECO:0000313" key="8">
    <source>
        <dbReference type="EMBL" id="NGO45654.1"/>
    </source>
</evidence>
<keyword evidence="3 4" id="KW-0012">Acyltransferase</keyword>
<dbReference type="PANTHER" id="PTHR43365">
    <property type="entry name" value="BLR7806 PROTEIN"/>
    <property type="match status" value="1"/>
</dbReference>
<name>A0ABX0DYR0_9ACTN</name>
<protein>
    <submittedName>
        <fullName evidence="8">Thiolase family protein</fullName>
    </submittedName>
</protein>
<dbReference type="RefSeq" id="WP_165342206.1">
    <property type="nucleotide sequence ID" value="NZ_JAAKZX010000098.1"/>
</dbReference>
<dbReference type="PANTHER" id="PTHR43365:SF1">
    <property type="entry name" value="ACETYL-COA C-ACYLTRANSFERASE"/>
    <property type="match status" value="1"/>
</dbReference>
<dbReference type="PIRSF" id="PIRSF000429">
    <property type="entry name" value="Ac-CoA_Ac_transf"/>
    <property type="match status" value="1"/>
</dbReference>
<gene>
    <name evidence="8" type="ORF">G6048_27120</name>
</gene>
<evidence type="ECO:0000256" key="2">
    <source>
        <dbReference type="ARBA" id="ARBA00022679"/>
    </source>
</evidence>
<feature type="domain" description="Thiolase C-terminal" evidence="7">
    <location>
        <begin position="279"/>
        <end position="399"/>
    </location>
</feature>
<reference evidence="8 9" key="1">
    <citation type="submission" date="2020-02" db="EMBL/GenBank/DDBJ databases">
        <title>Whole-genome analyses of novel actinobacteria.</title>
        <authorList>
            <person name="Sahin N."/>
            <person name="Tokatli A."/>
        </authorList>
    </citation>
    <scope>NUCLEOTIDE SEQUENCE [LARGE SCALE GENOMIC DNA]</scope>
    <source>
        <strain evidence="8 9">YC419</strain>
    </source>
</reference>
<dbReference type="InterPro" id="IPR020616">
    <property type="entry name" value="Thiolase_N"/>
</dbReference>
<dbReference type="NCBIfam" id="TIGR01930">
    <property type="entry name" value="AcCoA-C-Actrans"/>
    <property type="match status" value="1"/>
</dbReference>
<keyword evidence="2 4" id="KW-0808">Transferase</keyword>
<dbReference type="Pfam" id="PF00108">
    <property type="entry name" value="Thiolase_N"/>
    <property type="match status" value="1"/>
</dbReference>
<dbReference type="InterPro" id="IPR002155">
    <property type="entry name" value="Thiolase"/>
</dbReference>
<dbReference type="Proteomes" id="UP001518140">
    <property type="component" value="Unassembled WGS sequence"/>
</dbReference>
<organism evidence="8 9">
    <name type="scientific">Streptomyces ureilyticus</name>
    <dbReference type="NCBI Taxonomy" id="1775131"/>
    <lineage>
        <taxon>Bacteria</taxon>
        <taxon>Bacillati</taxon>
        <taxon>Actinomycetota</taxon>
        <taxon>Actinomycetes</taxon>
        <taxon>Kitasatosporales</taxon>
        <taxon>Streptomycetaceae</taxon>
        <taxon>Streptomyces</taxon>
    </lineage>
</organism>
<dbReference type="Gene3D" id="3.40.47.10">
    <property type="match status" value="2"/>
</dbReference>
<sequence>MREAVIVEALRTPIGKGKPGGALSGWHPADLLGQVLSGLIDKTGIDPAIVDDVITGCVSQAGQQAFNVGRHGVLAAGFPESVPATSVDRQCGSSQQALHFAAQGIVAGAYEVAIAAGVEVMSRVPMFSSTMGQDAAGPRVTERYRERGGLLSQGISAELIAAKWGLSRADLDWFSAESHRRAAAATDEGRFAREILPIPVDRGEGETGEIMTTDEGIRPDSSPETLGALKPAFYSDELAAAHPEIQWMVTAGGSSQISDGAAAVLLMERAKAESLGLMPRAVVREFAVVGDDPIFMLTGVIPATEKVLRRAGLSVVDIDAFEVNEAFAPVVLSWQRETGADLRKVNVHGGAIANGHPLGASGAKLTATLLNVLEQTGGRYGLQTICEGGGMANATIIERLG</sequence>
<evidence type="ECO:0000259" key="6">
    <source>
        <dbReference type="Pfam" id="PF00108"/>
    </source>
</evidence>
<evidence type="ECO:0000313" key="9">
    <source>
        <dbReference type="Proteomes" id="UP001518140"/>
    </source>
</evidence>
<dbReference type="CDD" id="cd00751">
    <property type="entry name" value="thiolase"/>
    <property type="match status" value="1"/>
</dbReference>
<dbReference type="SUPFAM" id="SSF53901">
    <property type="entry name" value="Thiolase-like"/>
    <property type="match status" value="2"/>
</dbReference>
<feature type="domain" description="Thiolase N-terminal" evidence="6">
    <location>
        <begin position="5"/>
        <end position="269"/>
    </location>
</feature>
<dbReference type="Pfam" id="PF02803">
    <property type="entry name" value="Thiolase_C"/>
    <property type="match status" value="1"/>
</dbReference>
<dbReference type="InterPro" id="IPR020617">
    <property type="entry name" value="Thiolase_C"/>
</dbReference>